<protein>
    <submittedName>
        <fullName evidence="2 3">Uncharacterized protein</fullName>
    </submittedName>
</protein>
<dbReference type="EnsemblPlants" id="Pp3c6_6040V3.1">
    <property type="protein sequence ID" value="Pp3c6_6040V3.1"/>
    <property type="gene ID" value="Pp3c6_6040"/>
</dbReference>
<evidence type="ECO:0000313" key="4">
    <source>
        <dbReference type="Proteomes" id="UP000006727"/>
    </source>
</evidence>
<reference evidence="3" key="3">
    <citation type="submission" date="2020-12" db="UniProtKB">
        <authorList>
            <consortium name="EnsemblPlants"/>
        </authorList>
    </citation>
    <scope>IDENTIFICATION</scope>
</reference>
<name>A9T7Y1_PHYPA</name>
<accession>A9T7Y1</accession>
<gene>
    <name evidence="3" type="primary">LOC112283678</name>
    <name evidence="2" type="ORF">PHYPA_008573</name>
</gene>
<sequence>MEAVCGSPCMVRPDSVIILELDSSEACPKLPTTDRLVSMIRLSATKPGLGTPMRVPVDSNGQRLCPTPKSARALDFGSSGMKWHTNPAFQPLETMEGPTCPPNQPLNVAADSSGQTPQTTSLVKSRTNSDHCVSSSSGGQKLRFQKAITFQPLETIQSPFMPEEQVCKRVLGDSNGQWTLDTPKLSNRFTTPRARTAAFGTNCSKSMTPRNLFNEAPHSTSRIDSVRSARDPFPSKLSKEPSNSSAIGTSERDPEATSTSAASTFGADSKLKKRVRGEDDTEEGKENIRVTRSKAEAGKIAAILKSPAVRIRLSDGTRQEYYGALSKLSFKPLVSAGTKTESCAPEVACDTNTTMLPMQPERGNLLLGAGRLPTVQESPALRVRVHSPTSQLGSLLRSPLVKSSKKQIFSDKKTPAAALGGIGRSSSKPASAKKNLSVLLEAELSSASNL</sequence>
<organism evidence="2">
    <name type="scientific">Physcomitrium patens</name>
    <name type="common">Spreading-leaved earth moss</name>
    <name type="synonym">Physcomitrella patens</name>
    <dbReference type="NCBI Taxonomy" id="3218"/>
    <lineage>
        <taxon>Eukaryota</taxon>
        <taxon>Viridiplantae</taxon>
        <taxon>Streptophyta</taxon>
        <taxon>Embryophyta</taxon>
        <taxon>Bryophyta</taxon>
        <taxon>Bryophytina</taxon>
        <taxon>Bryopsida</taxon>
        <taxon>Funariidae</taxon>
        <taxon>Funariales</taxon>
        <taxon>Funariaceae</taxon>
        <taxon>Physcomitrium</taxon>
    </lineage>
</organism>
<dbReference type="Gramene" id="Pp3c6_6040V3.1">
    <property type="protein sequence ID" value="Pp3c6_6040V3.1"/>
    <property type="gene ID" value="Pp3c6_6040"/>
</dbReference>
<keyword evidence="4" id="KW-1185">Reference proteome</keyword>
<dbReference type="AlphaFoldDB" id="A9T7Y1"/>
<feature type="compositionally biased region" description="Polar residues" evidence="1">
    <location>
        <begin position="110"/>
        <end position="138"/>
    </location>
</feature>
<dbReference type="HOGENOM" id="CLU_608896_0_0_1"/>
<dbReference type="PaxDb" id="3218-PP1S180_51V6.1"/>
<feature type="region of interest" description="Disordered" evidence="1">
    <location>
        <begin position="109"/>
        <end position="138"/>
    </location>
</feature>
<reference evidence="2 4" key="2">
    <citation type="journal article" date="2018" name="Plant J.">
        <title>The Physcomitrella patens chromosome-scale assembly reveals moss genome structure and evolution.</title>
        <authorList>
            <person name="Lang D."/>
            <person name="Ullrich K.K."/>
            <person name="Murat F."/>
            <person name="Fuchs J."/>
            <person name="Jenkins J."/>
            <person name="Haas F.B."/>
            <person name="Piednoel M."/>
            <person name="Gundlach H."/>
            <person name="Van Bel M."/>
            <person name="Meyberg R."/>
            <person name="Vives C."/>
            <person name="Morata J."/>
            <person name="Symeonidi A."/>
            <person name="Hiss M."/>
            <person name="Muchero W."/>
            <person name="Kamisugi Y."/>
            <person name="Saleh O."/>
            <person name="Blanc G."/>
            <person name="Decker E.L."/>
            <person name="van Gessel N."/>
            <person name="Grimwood J."/>
            <person name="Hayes R.D."/>
            <person name="Graham S.W."/>
            <person name="Gunter L.E."/>
            <person name="McDaniel S.F."/>
            <person name="Hoernstein S.N.W."/>
            <person name="Larsson A."/>
            <person name="Li F.W."/>
            <person name="Perroud P.F."/>
            <person name="Phillips J."/>
            <person name="Ranjan P."/>
            <person name="Rokshar D.S."/>
            <person name="Rothfels C.J."/>
            <person name="Schneider L."/>
            <person name="Shu S."/>
            <person name="Stevenson D.W."/>
            <person name="Thummler F."/>
            <person name="Tillich M."/>
            <person name="Villarreal Aguilar J.C."/>
            <person name="Widiez T."/>
            <person name="Wong G.K."/>
            <person name="Wymore A."/>
            <person name="Zhang Y."/>
            <person name="Zimmer A.D."/>
            <person name="Quatrano R.S."/>
            <person name="Mayer K.F.X."/>
            <person name="Goodstein D."/>
            <person name="Casacuberta J.M."/>
            <person name="Vandepoele K."/>
            <person name="Reski R."/>
            <person name="Cuming A.C."/>
            <person name="Tuskan G.A."/>
            <person name="Maumus F."/>
            <person name="Salse J."/>
            <person name="Schmutz J."/>
            <person name="Rensing S.A."/>
        </authorList>
    </citation>
    <scope>NUCLEOTIDE SEQUENCE [LARGE SCALE GENOMIC DNA]</scope>
    <source>
        <strain evidence="3 4">cv. Gransden 2004</strain>
    </source>
</reference>
<feature type="region of interest" description="Disordered" evidence="1">
    <location>
        <begin position="200"/>
        <end position="287"/>
    </location>
</feature>
<evidence type="ECO:0000313" key="3">
    <source>
        <dbReference type="EnsemblPlants" id="Pp3c6_6040V3.1"/>
    </source>
</evidence>
<evidence type="ECO:0000256" key="1">
    <source>
        <dbReference type="SAM" id="MobiDB-lite"/>
    </source>
</evidence>
<dbReference type="EMBL" id="ABEU02000006">
    <property type="protein sequence ID" value="PNR52199.1"/>
    <property type="molecule type" value="Genomic_DNA"/>
</dbReference>
<reference evidence="2 4" key="1">
    <citation type="journal article" date="2008" name="Science">
        <title>The Physcomitrella genome reveals evolutionary insights into the conquest of land by plants.</title>
        <authorList>
            <person name="Rensing S."/>
            <person name="Lang D."/>
            <person name="Zimmer A."/>
            <person name="Terry A."/>
            <person name="Salamov A."/>
            <person name="Shapiro H."/>
            <person name="Nishiyama T."/>
            <person name="Perroud P.-F."/>
            <person name="Lindquist E."/>
            <person name="Kamisugi Y."/>
            <person name="Tanahashi T."/>
            <person name="Sakakibara K."/>
            <person name="Fujita T."/>
            <person name="Oishi K."/>
            <person name="Shin-I T."/>
            <person name="Kuroki Y."/>
            <person name="Toyoda A."/>
            <person name="Suzuki Y."/>
            <person name="Hashimoto A."/>
            <person name="Yamaguchi K."/>
            <person name="Sugano A."/>
            <person name="Kohara Y."/>
            <person name="Fujiyama A."/>
            <person name="Anterola A."/>
            <person name="Aoki S."/>
            <person name="Ashton N."/>
            <person name="Barbazuk W.B."/>
            <person name="Barker E."/>
            <person name="Bennetzen J."/>
            <person name="Bezanilla M."/>
            <person name="Blankenship R."/>
            <person name="Cho S.H."/>
            <person name="Dutcher S."/>
            <person name="Estelle M."/>
            <person name="Fawcett J.A."/>
            <person name="Gundlach H."/>
            <person name="Hanada K."/>
            <person name="Heyl A."/>
            <person name="Hicks K.A."/>
            <person name="Hugh J."/>
            <person name="Lohr M."/>
            <person name="Mayer K."/>
            <person name="Melkozernov A."/>
            <person name="Murata T."/>
            <person name="Nelson D."/>
            <person name="Pils B."/>
            <person name="Prigge M."/>
            <person name="Reiss B."/>
            <person name="Renner T."/>
            <person name="Rombauts S."/>
            <person name="Rushton P."/>
            <person name="Sanderfoot A."/>
            <person name="Schween G."/>
            <person name="Shiu S.-H."/>
            <person name="Stueber K."/>
            <person name="Theodoulou F.L."/>
            <person name="Tu H."/>
            <person name="Van de Peer Y."/>
            <person name="Verrier P.J."/>
            <person name="Waters E."/>
            <person name="Wood A."/>
            <person name="Yang L."/>
            <person name="Cove D."/>
            <person name="Cuming A."/>
            <person name="Hasebe M."/>
            <person name="Lucas S."/>
            <person name="Mishler D.B."/>
            <person name="Reski R."/>
            <person name="Grigoriev I."/>
            <person name="Quatrano R.S."/>
            <person name="Boore J.L."/>
        </authorList>
    </citation>
    <scope>NUCLEOTIDE SEQUENCE [LARGE SCALE GENOMIC DNA]</scope>
    <source>
        <strain evidence="3 4">cv. Gransden 2004</strain>
    </source>
</reference>
<evidence type="ECO:0000313" key="2">
    <source>
        <dbReference type="EMBL" id="PNR52199.1"/>
    </source>
</evidence>
<dbReference type="Proteomes" id="UP000006727">
    <property type="component" value="Chromosome 6"/>
</dbReference>
<feature type="compositionally biased region" description="Polar residues" evidence="1">
    <location>
        <begin position="200"/>
        <end position="223"/>
    </location>
</feature>
<proteinExistence type="predicted"/>